<keyword evidence="3" id="KW-0560">Oxidoreductase</keyword>
<feature type="domain" description="NADP-dependent oxidoreductase" evidence="4">
    <location>
        <begin position="312"/>
        <end position="582"/>
    </location>
</feature>
<dbReference type="PRINTS" id="PR00069">
    <property type="entry name" value="ALDKETRDTASE"/>
</dbReference>
<dbReference type="AlphaFoldDB" id="A0A182FVL0"/>
<dbReference type="VEuPathDB" id="VectorBase:AALB20_036581"/>
<dbReference type="InterPro" id="IPR023210">
    <property type="entry name" value="NADP_OxRdtase_dom"/>
</dbReference>
<dbReference type="InterPro" id="IPR020471">
    <property type="entry name" value="AKR"/>
</dbReference>
<dbReference type="VEuPathDB" id="VectorBase:AALB010595"/>
<organism evidence="5 6">
    <name type="scientific">Anopheles albimanus</name>
    <name type="common">New world malaria mosquito</name>
    <dbReference type="NCBI Taxonomy" id="7167"/>
    <lineage>
        <taxon>Eukaryota</taxon>
        <taxon>Metazoa</taxon>
        <taxon>Ecdysozoa</taxon>
        <taxon>Arthropoda</taxon>
        <taxon>Hexapoda</taxon>
        <taxon>Insecta</taxon>
        <taxon>Pterygota</taxon>
        <taxon>Neoptera</taxon>
        <taxon>Endopterygota</taxon>
        <taxon>Diptera</taxon>
        <taxon>Nematocera</taxon>
        <taxon>Culicoidea</taxon>
        <taxon>Culicidae</taxon>
        <taxon>Anophelinae</taxon>
        <taxon>Anopheles</taxon>
    </lineage>
</organism>
<keyword evidence="2" id="KW-0521">NADP</keyword>
<dbReference type="FunFam" id="3.20.20.100:FF:000023">
    <property type="entry name" value="aldose reductase"/>
    <property type="match status" value="2"/>
</dbReference>
<reference evidence="5" key="2">
    <citation type="submission" date="2022-08" db="UniProtKB">
        <authorList>
            <consortium name="EnsemblMetazoa"/>
        </authorList>
    </citation>
    <scope>IDENTIFICATION</scope>
    <source>
        <strain evidence="5">STECLA/ALBI9_A</strain>
    </source>
</reference>
<evidence type="ECO:0000256" key="3">
    <source>
        <dbReference type="ARBA" id="ARBA00023002"/>
    </source>
</evidence>
<dbReference type="PROSITE" id="PS00798">
    <property type="entry name" value="ALDOKETO_REDUCTASE_1"/>
    <property type="match status" value="3"/>
</dbReference>
<accession>A0A182FVL0</accession>
<dbReference type="InterPro" id="IPR036812">
    <property type="entry name" value="NAD(P)_OxRdtase_dom_sf"/>
</dbReference>
<dbReference type="PANTHER" id="PTHR11732">
    <property type="entry name" value="ALDO/KETO REDUCTASE"/>
    <property type="match status" value="1"/>
</dbReference>
<feature type="domain" description="NADP-dependent oxidoreductase" evidence="4">
    <location>
        <begin position="20"/>
        <end position="295"/>
    </location>
</feature>
<feature type="domain" description="NADP-dependent oxidoreductase" evidence="4">
    <location>
        <begin position="637"/>
        <end position="900"/>
    </location>
</feature>
<dbReference type="EnsemblMetazoa" id="AALB010595-RA">
    <property type="protein sequence ID" value="AALB010595-PA"/>
    <property type="gene ID" value="AALB010595"/>
</dbReference>
<reference evidence="5 6" key="1">
    <citation type="journal article" date="2017" name="G3 (Bethesda)">
        <title>The Physical Genome Mapping of Anopheles albimanus Corrected Scaffold Misassemblies and Identified Interarm Rearrangements in Genus Anopheles.</title>
        <authorList>
            <person name="Artemov G.N."/>
            <person name="Peery A.N."/>
            <person name="Jiang X."/>
            <person name="Tu Z."/>
            <person name="Stegniy V.N."/>
            <person name="Sharakhova M.V."/>
            <person name="Sharakhov I.V."/>
        </authorList>
    </citation>
    <scope>NUCLEOTIDE SEQUENCE [LARGE SCALE GENOMIC DNA]</scope>
    <source>
        <strain evidence="5 6">ALBI9_A</strain>
    </source>
</reference>
<dbReference type="PROSITE" id="PS00063">
    <property type="entry name" value="ALDOKETO_REDUCTASE_3"/>
    <property type="match status" value="1"/>
</dbReference>
<keyword evidence="6" id="KW-1185">Reference proteome</keyword>
<evidence type="ECO:0000256" key="1">
    <source>
        <dbReference type="ARBA" id="ARBA00007905"/>
    </source>
</evidence>
<dbReference type="GO" id="GO:0016491">
    <property type="term" value="F:oxidoreductase activity"/>
    <property type="evidence" value="ECO:0007669"/>
    <property type="project" value="UniProtKB-KW"/>
</dbReference>
<dbReference type="Gene3D" id="3.20.20.100">
    <property type="entry name" value="NADP-dependent oxidoreductase domain"/>
    <property type="match status" value="3"/>
</dbReference>
<dbReference type="Pfam" id="PF00248">
    <property type="entry name" value="Aldo_ket_red"/>
    <property type="match status" value="3"/>
</dbReference>
<name>A0A182FVL0_ANOAL</name>
<dbReference type="Proteomes" id="UP000069272">
    <property type="component" value="Chromosome 3R"/>
</dbReference>
<proteinExistence type="inferred from homology"/>
<protein>
    <recommendedName>
        <fullName evidence="4">NADP-dependent oxidoreductase domain-containing protein</fullName>
    </recommendedName>
</protein>
<evidence type="ECO:0000313" key="6">
    <source>
        <dbReference type="Proteomes" id="UP000069272"/>
    </source>
</evidence>
<sequence>MACTTVPNAIFKNGNSIPMIGLGTWNSPPGQVAQAVKDAIDIGYRHIDCAHVYQNEHEVGEGIAAKIAEGVVKREDLFVTSKLWNTFHRPDLVEGACRTTLTNLKLDYLDLYLIHWPVGYKEGPELFPMGPDGKTFVFSDADYVDTWPQMEKLVDAGLVRNIGLSNFNTKQVQRVLDIARIAPVTNQIECHPYLHQSKITSFCGANGLIVTAYSPLGSPARPWVKEDDPVLMDDAVVGQLAKKYGKTTAQILIRYQIQLGHVVIPKSVTKERIASNFDVFSFQLSQPDMQQLAALEPTTVTLNNGFQMPVLGLGTYNLLGNNCVEAVKSAIDAGYRHIDTAFLYKNEAEVGQAIREKISDGTIKREDIFVTTKLWNTSHEPSQVLPAFEKSMANLQLDYVDLYLMHTPVGSTANADGSEELTEMDYVATWKAMEHLLSTGRVRSIGVSNFNSEQLIRVIEHSGTTPVVNQVECHVRLNQKKLIKFCKDRDIVITAYSPLYRPGSTLRPSEDPLEPRHPFDDTRVKEIAQRYGKTPAQVLLRYLIDIGTVPIPKSGNPKRIRENLNVFDFALTPEEVVTLDGLQTGERLVRFESGIAHRYYPFNADAMTTQVPTVPLGNGYAMPAIGYGTYLALKGQGLELVKKAIDAGYRHIDTAYLYENEAEVGQAIRDKIAEGVIRREDVFVTTKLWNTHHDPAHVEEAFRRSYNLLDIGYIDLFLIHSPMGQQFAGYEYEDMQPKDADGNLLLSEVDYVETWKVLEKLVTAGWVRSIGLSNFNSEQIERILAVATIRPVNNQIEVNPGYDQRRLIEFCKARGITVTAYGPMGRPHRTTYGNRSALGDPKVIEIGQKYGKTSGQVILRYLIDIGTVPIPYSTNDERIRQNIDVFDFKLTEDEIKYLASFHSERTIQFLPLKNHRYYPFNIDF</sequence>
<evidence type="ECO:0000256" key="2">
    <source>
        <dbReference type="ARBA" id="ARBA00022857"/>
    </source>
</evidence>
<dbReference type="InterPro" id="IPR018170">
    <property type="entry name" value="Aldo/ket_reductase_CS"/>
</dbReference>
<dbReference type="VEuPathDB" id="VectorBase:AALB20_038594"/>
<dbReference type="SUPFAM" id="SSF51430">
    <property type="entry name" value="NAD(P)-linked oxidoreductase"/>
    <property type="match status" value="3"/>
</dbReference>
<evidence type="ECO:0000259" key="4">
    <source>
        <dbReference type="Pfam" id="PF00248"/>
    </source>
</evidence>
<dbReference type="STRING" id="7167.A0A182FVL0"/>
<dbReference type="FunFam" id="3.20.20.100:FF:000006">
    <property type="entry name" value="Aldo-keto reductase family 1 member A1"/>
    <property type="match status" value="1"/>
</dbReference>
<dbReference type="VEuPathDB" id="VectorBase:AALB20_032847"/>
<dbReference type="PROSITE" id="PS00062">
    <property type="entry name" value="ALDOKETO_REDUCTASE_2"/>
    <property type="match status" value="3"/>
</dbReference>
<evidence type="ECO:0000313" key="5">
    <source>
        <dbReference type="EnsemblMetazoa" id="AALB010595-PA"/>
    </source>
</evidence>
<comment type="similarity">
    <text evidence="1">Belongs to the aldo/keto reductase family.</text>
</comment>